<evidence type="ECO:0000313" key="3">
    <source>
        <dbReference type="Proteomes" id="UP001199260"/>
    </source>
</evidence>
<dbReference type="Pfam" id="PF05766">
    <property type="entry name" value="NinG"/>
    <property type="match status" value="1"/>
</dbReference>
<evidence type="ECO:0000256" key="1">
    <source>
        <dbReference type="SAM" id="Coils"/>
    </source>
</evidence>
<sequence>MTFRRTRCKHCKQKLEPGQRLLHPGCIDEFAVEEAARIERKKAKEALAAAKVERAEMKRRKEKSLTLSQRKARAQVQVNAYVRLRDADLPCISCGRFHQGQWHAGHYRSRGAASNLALDPRNIHKQCQPCNTHLHGNAIAYRAGLIERYGVEYVEALESDNDSRHLTAEEVDAIRDEYRAKTKELKGRP</sequence>
<dbReference type="EMBL" id="JAJNCT010000005">
    <property type="protein sequence ID" value="MCD2164297.1"/>
    <property type="molecule type" value="Genomic_DNA"/>
</dbReference>
<dbReference type="InterPro" id="IPR008713">
    <property type="entry name" value="Phage_lambda_NinG"/>
</dbReference>
<dbReference type="Proteomes" id="UP001199260">
    <property type="component" value="Unassembled WGS sequence"/>
</dbReference>
<organism evidence="2 3">
    <name type="scientific">Comamonas koreensis</name>
    <dbReference type="NCBI Taxonomy" id="160825"/>
    <lineage>
        <taxon>Bacteria</taxon>
        <taxon>Pseudomonadati</taxon>
        <taxon>Pseudomonadota</taxon>
        <taxon>Betaproteobacteria</taxon>
        <taxon>Burkholderiales</taxon>
        <taxon>Comamonadaceae</taxon>
        <taxon>Comamonas</taxon>
    </lineage>
</organism>
<gene>
    <name evidence="2" type="ORF">LPW39_04010</name>
</gene>
<reference evidence="2 3" key="1">
    <citation type="submission" date="2021-11" db="EMBL/GenBank/DDBJ databases">
        <title>Genome sequence.</title>
        <authorList>
            <person name="Sun Q."/>
        </authorList>
    </citation>
    <scope>NUCLEOTIDE SEQUENCE [LARGE SCALE GENOMIC DNA]</scope>
    <source>
        <strain evidence="2 3">KCTC 12005</strain>
    </source>
</reference>
<name>A0AAW4XSF7_9BURK</name>
<evidence type="ECO:0000313" key="2">
    <source>
        <dbReference type="EMBL" id="MCD2164297.1"/>
    </source>
</evidence>
<protein>
    <submittedName>
        <fullName evidence="2">Recombination protein NinG</fullName>
    </submittedName>
</protein>
<feature type="coiled-coil region" evidence="1">
    <location>
        <begin position="33"/>
        <end position="60"/>
    </location>
</feature>
<keyword evidence="1" id="KW-0175">Coiled coil</keyword>
<proteinExistence type="predicted"/>
<comment type="caution">
    <text evidence="2">The sequence shown here is derived from an EMBL/GenBank/DDBJ whole genome shotgun (WGS) entry which is preliminary data.</text>
</comment>
<dbReference type="AlphaFoldDB" id="A0AAW4XSF7"/>
<accession>A0AAW4XSF7</accession>
<keyword evidence="3" id="KW-1185">Reference proteome</keyword>
<dbReference type="RefSeq" id="WP_230771526.1">
    <property type="nucleotide sequence ID" value="NZ_JAJNCT010000005.1"/>
</dbReference>